<evidence type="ECO:0000256" key="3">
    <source>
        <dbReference type="ARBA" id="ARBA00022989"/>
    </source>
</evidence>
<keyword evidence="6" id="KW-0378">Hydrolase</keyword>
<dbReference type="EMBL" id="JAMZEB010000002">
    <property type="protein sequence ID" value="MCP2358252.1"/>
    <property type="molecule type" value="Genomic_DNA"/>
</dbReference>
<feature type="signal peptide" evidence="5">
    <location>
        <begin position="1"/>
        <end position="21"/>
    </location>
</feature>
<evidence type="ECO:0000256" key="2">
    <source>
        <dbReference type="ARBA" id="ARBA00022692"/>
    </source>
</evidence>
<keyword evidence="2" id="KW-0812">Transmembrane</keyword>
<dbReference type="AlphaFoldDB" id="A0A9X2K2C8"/>
<proteinExistence type="predicted"/>
<evidence type="ECO:0000313" key="7">
    <source>
        <dbReference type="Proteomes" id="UP001139648"/>
    </source>
</evidence>
<dbReference type="Pfam" id="PF04228">
    <property type="entry name" value="Zn_peptidase"/>
    <property type="match status" value="1"/>
</dbReference>
<feature type="chain" id="PRO_5040924819" evidence="5">
    <location>
        <begin position="22"/>
        <end position="262"/>
    </location>
</feature>
<keyword evidence="6" id="KW-0482">Metalloprotease</keyword>
<protein>
    <submittedName>
        <fullName evidence="6">Metalloprotease</fullName>
    </submittedName>
</protein>
<keyword evidence="7" id="KW-1185">Reference proteome</keyword>
<name>A0A9X2K2C8_9ACTN</name>
<keyword evidence="4" id="KW-0472">Membrane</keyword>
<evidence type="ECO:0000313" key="6">
    <source>
        <dbReference type="EMBL" id="MCP2358252.1"/>
    </source>
</evidence>
<sequence length="262" mass="28749">MKILPLVALTAALIAPLPATATAAAASAYPVKHPKLIANPLYEAGVLPATTCTEPPVKRHDRALVRDYIDAVIACLETTWEQHLTNAGLPYEPVKVRHMSRIPKGWCGSNVTDKGSHAWYCPKNRTVAFQVGNGYWVEDPSSLWLLFMTASMYGYHVQQLTGITDALGVIPRPTKAESREQSRRYTLQSGCLATAFMKSVWPMEGRSTKDWSYFVTLVAGDSDGKHSWWGKTSTVRAWIKRGFATGDPGSCNTWSTSSSTVA</sequence>
<dbReference type="GO" id="GO:0016020">
    <property type="term" value="C:membrane"/>
    <property type="evidence" value="ECO:0007669"/>
    <property type="project" value="UniProtKB-SubCell"/>
</dbReference>
<keyword evidence="6" id="KW-0645">Protease</keyword>
<comment type="caution">
    <text evidence="6">The sequence shown here is derived from an EMBL/GenBank/DDBJ whole genome shotgun (WGS) entry which is preliminary data.</text>
</comment>
<dbReference type="Proteomes" id="UP001139648">
    <property type="component" value="Unassembled WGS sequence"/>
</dbReference>
<keyword evidence="5" id="KW-0732">Signal</keyword>
<keyword evidence="3" id="KW-1133">Transmembrane helix</keyword>
<dbReference type="GO" id="GO:0008237">
    <property type="term" value="F:metallopeptidase activity"/>
    <property type="evidence" value="ECO:0007669"/>
    <property type="project" value="UniProtKB-KW"/>
</dbReference>
<dbReference type="PANTHER" id="PTHR30168">
    <property type="entry name" value="PUTATIVE MEMBRANE PROTEIN YPFJ"/>
    <property type="match status" value="1"/>
</dbReference>
<comment type="subcellular location">
    <subcellularLocation>
        <location evidence="1">Membrane</location>
        <topology evidence="1">Single-pass membrane protein</topology>
    </subcellularLocation>
</comment>
<evidence type="ECO:0000256" key="4">
    <source>
        <dbReference type="ARBA" id="ARBA00023136"/>
    </source>
</evidence>
<dbReference type="PANTHER" id="PTHR30168:SF0">
    <property type="entry name" value="INNER MEMBRANE PROTEIN"/>
    <property type="match status" value="1"/>
</dbReference>
<gene>
    <name evidence="6" type="ORF">HD597_005272</name>
</gene>
<dbReference type="RefSeq" id="WP_253745339.1">
    <property type="nucleotide sequence ID" value="NZ_BAABKA010000065.1"/>
</dbReference>
<evidence type="ECO:0000256" key="1">
    <source>
        <dbReference type="ARBA" id="ARBA00004167"/>
    </source>
</evidence>
<dbReference type="InterPro" id="IPR007343">
    <property type="entry name" value="Uncharacterised_pept_Zn_put"/>
</dbReference>
<evidence type="ECO:0000256" key="5">
    <source>
        <dbReference type="SAM" id="SignalP"/>
    </source>
</evidence>
<organism evidence="6 7">
    <name type="scientific">Nonomuraea thailandensis</name>
    <dbReference type="NCBI Taxonomy" id="1188745"/>
    <lineage>
        <taxon>Bacteria</taxon>
        <taxon>Bacillati</taxon>
        <taxon>Actinomycetota</taxon>
        <taxon>Actinomycetes</taxon>
        <taxon>Streptosporangiales</taxon>
        <taxon>Streptosporangiaceae</taxon>
        <taxon>Nonomuraea</taxon>
    </lineage>
</organism>
<accession>A0A9X2K2C8</accession>
<reference evidence="6" key="1">
    <citation type="submission" date="2022-06" db="EMBL/GenBank/DDBJ databases">
        <title>Sequencing the genomes of 1000 actinobacteria strains.</title>
        <authorList>
            <person name="Klenk H.-P."/>
        </authorList>
    </citation>
    <scope>NUCLEOTIDE SEQUENCE</scope>
    <source>
        <strain evidence="6">DSM 46694</strain>
    </source>
</reference>